<comment type="caution">
    <text evidence="1">The sequence shown here is derived from an EMBL/GenBank/DDBJ whole genome shotgun (WGS) entry which is preliminary data.</text>
</comment>
<gene>
    <name evidence="1" type="ORF">K3G42_022544</name>
</gene>
<proteinExistence type="predicted"/>
<dbReference type="EMBL" id="CM037617">
    <property type="protein sequence ID" value="KAH8005030.1"/>
    <property type="molecule type" value="Genomic_DNA"/>
</dbReference>
<protein>
    <submittedName>
        <fullName evidence="1">Uncharacterized protein</fullName>
    </submittedName>
</protein>
<dbReference type="Proteomes" id="UP000827872">
    <property type="component" value="Linkage Group LG04"/>
</dbReference>
<organism evidence="1 2">
    <name type="scientific">Sphaerodactylus townsendi</name>
    <dbReference type="NCBI Taxonomy" id="933632"/>
    <lineage>
        <taxon>Eukaryota</taxon>
        <taxon>Metazoa</taxon>
        <taxon>Chordata</taxon>
        <taxon>Craniata</taxon>
        <taxon>Vertebrata</taxon>
        <taxon>Euteleostomi</taxon>
        <taxon>Lepidosauria</taxon>
        <taxon>Squamata</taxon>
        <taxon>Bifurcata</taxon>
        <taxon>Gekkota</taxon>
        <taxon>Sphaerodactylidae</taxon>
        <taxon>Sphaerodactylus</taxon>
    </lineage>
</organism>
<sequence>MIDSLVPVHHTSQSLCNLQKTLVPYTFCTECSSRLCFTVWLATALPSQLHFTPSQLGTHGITLISMIYKCTSDFWKKILSYYIMLLSSVASFLSYIFSTSLNAHNFYKELSI</sequence>
<keyword evidence="2" id="KW-1185">Reference proteome</keyword>
<evidence type="ECO:0000313" key="2">
    <source>
        <dbReference type="Proteomes" id="UP000827872"/>
    </source>
</evidence>
<reference evidence="1" key="1">
    <citation type="submission" date="2021-08" db="EMBL/GenBank/DDBJ databases">
        <title>The first chromosome-level gecko genome reveals the dynamic sex chromosomes of Neotropical dwarf geckos (Sphaerodactylidae: Sphaerodactylus).</title>
        <authorList>
            <person name="Pinto B.J."/>
            <person name="Keating S.E."/>
            <person name="Gamble T."/>
        </authorList>
    </citation>
    <scope>NUCLEOTIDE SEQUENCE</scope>
    <source>
        <strain evidence="1">TG3544</strain>
    </source>
</reference>
<evidence type="ECO:0000313" key="1">
    <source>
        <dbReference type="EMBL" id="KAH8005030.1"/>
    </source>
</evidence>
<name>A0ACB8FIE6_9SAUR</name>
<accession>A0ACB8FIE6</accession>